<name>B9RXC0_RICCO</name>
<gene>
    <name evidence="1" type="ORF">RCOM_1744270</name>
</gene>
<reference evidence="2" key="1">
    <citation type="journal article" date="2010" name="Nat. Biotechnol.">
        <title>Draft genome sequence of the oilseed species Ricinus communis.</title>
        <authorList>
            <person name="Chan A.P."/>
            <person name="Crabtree J."/>
            <person name="Zhao Q."/>
            <person name="Lorenzi H."/>
            <person name="Orvis J."/>
            <person name="Puiu D."/>
            <person name="Melake-Berhan A."/>
            <person name="Jones K.M."/>
            <person name="Redman J."/>
            <person name="Chen G."/>
            <person name="Cahoon E.B."/>
            <person name="Gedil M."/>
            <person name="Stanke M."/>
            <person name="Haas B.J."/>
            <person name="Wortman J.R."/>
            <person name="Fraser-Liggett C.M."/>
            <person name="Ravel J."/>
            <person name="Rabinowicz P.D."/>
        </authorList>
    </citation>
    <scope>NUCLEOTIDE SEQUENCE [LARGE SCALE GENOMIC DNA]</scope>
    <source>
        <strain evidence="2">cv. Hale</strain>
    </source>
</reference>
<proteinExistence type="predicted"/>
<sequence length="76" mass="8944">MPLAKPFLDISKIEVFGGQNYKRWHKRVFSILDMHGIASAITYLKPEPNTDPEQIELWTHANKMRDGRRQRHQDAN</sequence>
<dbReference type="Proteomes" id="UP000008311">
    <property type="component" value="Unassembled WGS sequence"/>
</dbReference>
<dbReference type="InParanoid" id="B9RXC0"/>
<organism evidence="1 2">
    <name type="scientific">Ricinus communis</name>
    <name type="common">Castor bean</name>
    <dbReference type="NCBI Taxonomy" id="3988"/>
    <lineage>
        <taxon>Eukaryota</taxon>
        <taxon>Viridiplantae</taxon>
        <taxon>Streptophyta</taxon>
        <taxon>Embryophyta</taxon>
        <taxon>Tracheophyta</taxon>
        <taxon>Spermatophyta</taxon>
        <taxon>Magnoliopsida</taxon>
        <taxon>eudicotyledons</taxon>
        <taxon>Gunneridae</taxon>
        <taxon>Pentapetalae</taxon>
        <taxon>rosids</taxon>
        <taxon>fabids</taxon>
        <taxon>Malpighiales</taxon>
        <taxon>Euphorbiaceae</taxon>
        <taxon>Acalyphoideae</taxon>
        <taxon>Acalypheae</taxon>
        <taxon>Ricinus</taxon>
    </lineage>
</organism>
<dbReference type="AlphaFoldDB" id="B9RXC0"/>
<evidence type="ECO:0000313" key="1">
    <source>
        <dbReference type="EMBL" id="EEF44025.1"/>
    </source>
</evidence>
<keyword evidence="2" id="KW-1185">Reference proteome</keyword>
<evidence type="ECO:0000313" key="2">
    <source>
        <dbReference type="Proteomes" id="UP000008311"/>
    </source>
</evidence>
<dbReference type="EMBL" id="EQ973827">
    <property type="protein sequence ID" value="EEF44025.1"/>
    <property type="molecule type" value="Genomic_DNA"/>
</dbReference>
<protein>
    <submittedName>
        <fullName evidence="1">Uncharacterized protein</fullName>
    </submittedName>
</protein>
<accession>B9RXC0</accession>